<organism evidence="1 2">
    <name type="scientific">Rodentibacter ratti</name>
    <dbReference type="NCBI Taxonomy" id="1906745"/>
    <lineage>
        <taxon>Bacteria</taxon>
        <taxon>Pseudomonadati</taxon>
        <taxon>Pseudomonadota</taxon>
        <taxon>Gammaproteobacteria</taxon>
        <taxon>Pasteurellales</taxon>
        <taxon>Pasteurellaceae</taxon>
        <taxon>Rodentibacter</taxon>
    </lineage>
</organism>
<accession>A0A1V3KY62</accession>
<dbReference type="AlphaFoldDB" id="A0A1V3KY62"/>
<reference evidence="1 2" key="1">
    <citation type="submission" date="2016-10" db="EMBL/GenBank/DDBJ databases">
        <title>Rodentibacter gen. nov. and new species.</title>
        <authorList>
            <person name="Christensen H."/>
        </authorList>
    </citation>
    <scope>NUCLEOTIDE SEQUENCE [LARGE SCALE GENOMIC DNA]</scope>
    <source>
        <strain evidence="1 2">Ppn157</strain>
    </source>
</reference>
<dbReference type="Proteomes" id="UP000189549">
    <property type="component" value="Unassembled WGS sequence"/>
</dbReference>
<protein>
    <submittedName>
        <fullName evidence="1">Ser/Thr protein phosphatase</fullName>
    </submittedName>
</protein>
<name>A0A1V3KY62_9PAST</name>
<sequence length="28" mass="3291">MMIDYIINVKKGKIEGLPHNHWKIIGLE</sequence>
<dbReference type="EMBL" id="MLAH01000089">
    <property type="protein sequence ID" value="OOF82599.1"/>
    <property type="molecule type" value="Genomic_DNA"/>
</dbReference>
<comment type="caution">
    <text evidence="1">The sequence shown here is derived from an EMBL/GenBank/DDBJ whole genome shotgun (WGS) entry which is preliminary data.</text>
</comment>
<evidence type="ECO:0000313" key="1">
    <source>
        <dbReference type="EMBL" id="OOF82599.1"/>
    </source>
</evidence>
<gene>
    <name evidence="1" type="ORF">BKG93_11135</name>
</gene>
<proteinExistence type="predicted"/>
<evidence type="ECO:0000313" key="2">
    <source>
        <dbReference type="Proteomes" id="UP000189549"/>
    </source>
</evidence>